<dbReference type="CDD" id="cd00272">
    <property type="entry name" value="Chemokine_CC"/>
    <property type="match status" value="1"/>
</dbReference>
<dbReference type="OrthoDB" id="9892424at2759"/>
<dbReference type="InterPro" id="IPR000827">
    <property type="entry name" value="Chemokine_CC_CS"/>
</dbReference>
<dbReference type="PANTHER" id="PTHR12015">
    <property type="entry name" value="SMALL INDUCIBLE CYTOKINE A"/>
    <property type="match status" value="1"/>
</dbReference>
<dbReference type="GO" id="GO:0061844">
    <property type="term" value="P:antimicrobial humoral immune response mediated by antimicrobial peptide"/>
    <property type="evidence" value="ECO:0007669"/>
    <property type="project" value="TreeGrafter"/>
</dbReference>
<organism evidence="11 12">
    <name type="scientific">Leptonychotes weddellii</name>
    <name type="common">Weddell seal</name>
    <name type="synonym">Otaria weddellii</name>
    <dbReference type="NCBI Taxonomy" id="9713"/>
    <lineage>
        <taxon>Eukaryota</taxon>
        <taxon>Metazoa</taxon>
        <taxon>Chordata</taxon>
        <taxon>Craniata</taxon>
        <taxon>Vertebrata</taxon>
        <taxon>Euteleostomi</taxon>
        <taxon>Mammalia</taxon>
        <taxon>Eutheria</taxon>
        <taxon>Laurasiatheria</taxon>
        <taxon>Carnivora</taxon>
        <taxon>Caniformia</taxon>
        <taxon>Pinnipedia</taxon>
        <taxon>Phocidae</taxon>
        <taxon>Monachinae</taxon>
        <taxon>Lobodontini</taxon>
        <taxon>Leptonychotes</taxon>
    </lineage>
</organism>
<keyword evidence="3 8" id="KW-0145">Chemotaxis</keyword>
<dbReference type="CTD" id="6367"/>
<evidence type="ECO:0000256" key="4">
    <source>
        <dbReference type="ARBA" id="ARBA00022514"/>
    </source>
</evidence>
<sequence>SAKHREARDQSLSNETRQHPGKNSSDAKKGKEGQVWSAGIERKGIPGPFGANVEDSICCQDYFRHPLPLRMLKFFYWTSDSCRRPGVVFLTVKDREICADPRMPWVKKILQKLDS</sequence>
<proteinExistence type="inferred from homology"/>
<dbReference type="InterPro" id="IPR036048">
    <property type="entry name" value="Interleukin_8-like_sf"/>
</dbReference>
<dbReference type="SMART" id="SM00199">
    <property type="entry name" value="SCY"/>
    <property type="match status" value="1"/>
</dbReference>
<dbReference type="InterPro" id="IPR039809">
    <property type="entry name" value="Chemokine_b/g/d"/>
</dbReference>
<dbReference type="Gene3D" id="2.40.50.40">
    <property type="match status" value="1"/>
</dbReference>
<name>A0A7F8Q2Q3_LEPWE</name>
<evidence type="ECO:0000256" key="8">
    <source>
        <dbReference type="RuleBase" id="RU361150"/>
    </source>
</evidence>
<comment type="similarity">
    <text evidence="2 8">Belongs to the intercrine beta (chemokine CC) family.</text>
</comment>
<evidence type="ECO:0000256" key="2">
    <source>
        <dbReference type="ARBA" id="ARBA00010868"/>
    </source>
</evidence>
<dbReference type="PANTHER" id="PTHR12015:SF102">
    <property type="entry name" value="C-C MOTIF CHEMOKINE 22"/>
    <property type="match status" value="1"/>
</dbReference>
<dbReference type="PROSITE" id="PS00472">
    <property type="entry name" value="SMALL_CYTOKINES_CC"/>
    <property type="match status" value="1"/>
</dbReference>
<keyword evidence="11" id="KW-1185">Reference proteome</keyword>
<keyword evidence="6" id="KW-0732">Signal</keyword>
<feature type="domain" description="Chemokine interleukin-8-like" evidence="10">
    <location>
        <begin position="55"/>
        <end position="113"/>
    </location>
</feature>
<evidence type="ECO:0000256" key="1">
    <source>
        <dbReference type="ARBA" id="ARBA00004613"/>
    </source>
</evidence>
<feature type="non-terminal residue" evidence="12">
    <location>
        <position position="1"/>
    </location>
</feature>
<dbReference type="GO" id="GO:0005615">
    <property type="term" value="C:extracellular space"/>
    <property type="evidence" value="ECO:0007669"/>
    <property type="project" value="UniProtKB-KW"/>
</dbReference>
<dbReference type="GeneID" id="102731835"/>
<dbReference type="RefSeq" id="XP_030875454.1">
    <property type="nucleotide sequence ID" value="XM_031019594.1"/>
</dbReference>
<dbReference type="AlphaFoldDB" id="A0A7F8Q2Q3"/>
<evidence type="ECO:0000256" key="5">
    <source>
        <dbReference type="ARBA" id="ARBA00022525"/>
    </source>
</evidence>
<dbReference type="Proteomes" id="UP000245341">
    <property type="component" value="Unplaced"/>
</dbReference>
<dbReference type="GO" id="GO:0006954">
    <property type="term" value="P:inflammatory response"/>
    <property type="evidence" value="ECO:0007669"/>
    <property type="project" value="TreeGrafter"/>
</dbReference>
<dbReference type="GO" id="GO:0048020">
    <property type="term" value="F:CCR chemokine receptor binding"/>
    <property type="evidence" value="ECO:0007669"/>
    <property type="project" value="TreeGrafter"/>
</dbReference>
<evidence type="ECO:0000256" key="6">
    <source>
        <dbReference type="ARBA" id="ARBA00022729"/>
    </source>
</evidence>
<dbReference type="GO" id="GO:0030335">
    <property type="term" value="P:positive regulation of cell migration"/>
    <property type="evidence" value="ECO:0007669"/>
    <property type="project" value="TreeGrafter"/>
</dbReference>
<evidence type="ECO:0000256" key="9">
    <source>
        <dbReference type="SAM" id="MobiDB-lite"/>
    </source>
</evidence>
<keyword evidence="4 8" id="KW-0202">Cytokine</keyword>
<dbReference type="SUPFAM" id="SSF54117">
    <property type="entry name" value="Interleukin 8-like chemokines"/>
    <property type="match status" value="1"/>
</dbReference>
<evidence type="ECO:0000256" key="7">
    <source>
        <dbReference type="ARBA" id="ARBA00023157"/>
    </source>
</evidence>
<accession>A0A7F8Q2Q3</accession>
<dbReference type="GO" id="GO:0008009">
    <property type="term" value="F:chemokine activity"/>
    <property type="evidence" value="ECO:0007669"/>
    <property type="project" value="InterPro"/>
</dbReference>
<protein>
    <recommendedName>
        <fullName evidence="8">C-C motif chemokine</fullName>
    </recommendedName>
</protein>
<evidence type="ECO:0000259" key="10">
    <source>
        <dbReference type="SMART" id="SM00199"/>
    </source>
</evidence>
<dbReference type="GO" id="GO:0070098">
    <property type="term" value="P:chemokine-mediated signaling pathway"/>
    <property type="evidence" value="ECO:0007669"/>
    <property type="project" value="TreeGrafter"/>
</dbReference>
<feature type="region of interest" description="Disordered" evidence="9">
    <location>
        <begin position="1"/>
        <end position="37"/>
    </location>
</feature>
<evidence type="ECO:0000313" key="11">
    <source>
        <dbReference type="Proteomes" id="UP000245341"/>
    </source>
</evidence>
<comment type="subcellular location">
    <subcellularLocation>
        <location evidence="1 8">Secreted</location>
    </subcellularLocation>
</comment>
<dbReference type="KEGG" id="lww:102731835"/>
<dbReference type="Pfam" id="PF00048">
    <property type="entry name" value="IL8"/>
    <property type="match status" value="1"/>
</dbReference>
<dbReference type="FunFam" id="2.40.50.40:FF:000025">
    <property type="entry name" value="C-C motif chemokine"/>
    <property type="match status" value="1"/>
</dbReference>
<evidence type="ECO:0000313" key="12">
    <source>
        <dbReference type="RefSeq" id="XP_030875454.1"/>
    </source>
</evidence>
<keyword evidence="7" id="KW-1015">Disulfide bond</keyword>
<keyword evidence="5 8" id="KW-0964">Secreted</keyword>
<dbReference type="InterPro" id="IPR001811">
    <property type="entry name" value="Chemokine_IL8-like_dom"/>
</dbReference>
<evidence type="ECO:0000256" key="3">
    <source>
        <dbReference type="ARBA" id="ARBA00022500"/>
    </source>
</evidence>
<gene>
    <name evidence="12" type="primary">CCL22</name>
</gene>
<reference evidence="12" key="1">
    <citation type="submission" date="2025-08" db="UniProtKB">
        <authorList>
            <consortium name="RefSeq"/>
        </authorList>
    </citation>
    <scope>IDENTIFICATION</scope>
    <source>
        <tissue evidence="12">Liver</tissue>
    </source>
</reference>
<dbReference type="GO" id="GO:0048245">
    <property type="term" value="P:eosinophil chemotaxis"/>
    <property type="evidence" value="ECO:0007669"/>
    <property type="project" value="TreeGrafter"/>
</dbReference>